<evidence type="ECO:0000313" key="2">
    <source>
        <dbReference type="Proteomes" id="UP000789860"/>
    </source>
</evidence>
<dbReference type="EMBL" id="CAJVPM010003575">
    <property type="protein sequence ID" value="CAG8503167.1"/>
    <property type="molecule type" value="Genomic_DNA"/>
</dbReference>
<accession>A0ACA9L0S5</accession>
<comment type="caution">
    <text evidence="1">The sequence shown here is derived from an EMBL/GenBank/DDBJ whole genome shotgun (WGS) entry which is preliminary data.</text>
</comment>
<sequence length="57" mass="6628">MLTLLILSISSYEELEEEEPTLPSEKPEDKQLLLSEELDNNELIFLKSETSELFQTK</sequence>
<evidence type="ECO:0000313" key="1">
    <source>
        <dbReference type="EMBL" id="CAG8503167.1"/>
    </source>
</evidence>
<protein>
    <submittedName>
        <fullName evidence="1">9729_t:CDS:1</fullName>
    </submittedName>
</protein>
<feature type="non-terminal residue" evidence="1">
    <location>
        <position position="57"/>
    </location>
</feature>
<name>A0ACA9L0S5_9GLOM</name>
<keyword evidence="2" id="KW-1185">Reference proteome</keyword>
<reference evidence="1" key="1">
    <citation type="submission" date="2021-06" db="EMBL/GenBank/DDBJ databases">
        <authorList>
            <person name="Kallberg Y."/>
            <person name="Tangrot J."/>
            <person name="Rosling A."/>
        </authorList>
    </citation>
    <scope>NUCLEOTIDE SEQUENCE</scope>
    <source>
        <strain evidence="1">AU212A</strain>
    </source>
</reference>
<gene>
    <name evidence="1" type="ORF">SCALOS_LOCUS3335</name>
</gene>
<dbReference type="Proteomes" id="UP000789860">
    <property type="component" value="Unassembled WGS sequence"/>
</dbReference>
<proteinExistence type="predicted"/>
<organism evidence="1 2">
    <name type="scientific">Scutellospora calospora</name>
    <dbReference type="NCBI Taxonomy" id="85575"/>
    <lineage>
        <taxon>Eukaryota</taxon>
        <taxon>Fungi</taxon>
        <taxon>Fungi incertae sedis</taxon>
        <taxon>Mucoromycota</taxon>
        <taxon>Glomeromycotina</taxon>
        <taxon>Glomeromycetes</taxon>
        <taxon>Diversisporales</taxon>
        <taxon>Gigasporaceae</taxon>
        <taxon>Scutellospora</taxon>
    </lineage>
</organism>